<dbReference type="Proteomes" id="UP000237222">
    <property type="component" value="Unassembled WGS sequence"/>
</dbReference>
<feature type="transmembrane region" description="Helical" evidence="1">
    <location>
        <begin position="47"/>
        <end position="64"/>
    </location>
</feature>
<protein>
    <submittedName>
        <fullName evidence="2">Uncharacterized protein</fullName>
    </submittedName>
</protein>
<reference evidence="2" key="1">
    <citation type="submission" date="2018-01" db="EMBL/GenBank/DDBJ databases">
        <authorList>
            <person name="Yu X.-D."/>
        </authorList>
    </citation>
    <scope>NUCLEOTIDE SEQUENCE</scope>
    <source>
        <strain evidence="2">ZX-21</strain>
    </source>
</reference>
<sequence>MESATKHFLRGRWFFVALIVGTILNLINNYDYVLLADWHKVDATKLALTYVVPYLVSSISAWYSR</sequence>
<keyword evidence="1" id="KW-0812">Transmembrane</keyword>
<keyword evidence="1" id="KW-0472">Membrane</keyword>
<evidence type="ECO:0000256" key="1">
    <source>
        <dbReference type="SAM" id="Phobius"/>
    </source>
</evidence>
<evidence type="ECO:0000313" key="3">
    <source>
        <dbReference type="Proteomes" id="UP000237222"/>
    </source>
</evidence>
<organism evidence="2 3">
    <name type="scientific">Zhongshania marina</name>
    <dbReference type="NCBI Taxonomy" id="2304603"/>
    <lineage>
        <taxon>Bacteria</taxon>
        <taxon>Pseudomonadati</taxon>
        <taxon>Pseudomonadota</taxon>
        <taxon>Gammaproteobacteria</taxon>
        <taxon>Cellvibrionales</taxon>
        <taxon>Spongiibacteraceae</taxon>
        <taxon>Zhongshania</taxon>
    </lineage>
</organism>
<comment type="caution">
    <text evidence="2">The sequence shown here is derived from an EMBL/GenBank/DDBJ whole genome shotgun (WGS) entry which is preliminary data.</text>
</comment>
<gene>
    <name evidence="2" type="ORF">C0068_12985</name>
</gene>
<proteinExistence type="predicted"/>
<keyword evidence="1" id="KW-1133">Transmembrane helix</keyword>
<evidence type="ECO:0000313" key="2">
    <source>
        <dbReference type="EMBL" id="POP52285.1"/>
    </source>
</evidence>
<accession>A0A2S4HE76</accession>
<dbReference type="RefSeq" id="WP_103684901.1">
    <property type="nucleotide sequence ID" value="NZ_PQGG01000030.1"/>
</dbReference>
<name>A0A2S4HE76_9GAMM</name>
<feature type="transmembrane region" description="Helical" evidence="1">
    <location>
        <begin position="12"/>
        <end position="27"/>
    </location>
</feature>
<dbReference type="NCBIfam" id="NF038050">
    <property type="entry name" value="NrtS"/>
    <property type="match status" value="1"/>
</dbReference>
<dbReference type="EMBL" id="PQGG01000030">
    <property type="protein sequence ID" value="POP52285.1"/>
    <property type="molecule type" value="Genomic_DNA"/>
</dbReference>
<dbReference type="AlphaFoldDB" id="A0A2S4HE76"/>
<dbReference type="InterPro" id="IPR047700">
    <property type="entry name" value="NrtS-like"/>
</dbReference>